<dbReference type="PANTHER" id="PTHR11014">
    <property type="entry name" value="PEPTIDASE M20 FAMILY MEMBER"/>
    <property type="match status" value="1"/>
</dbReference>
<dbReference type="EMBL" id="JAVDYG010000001">
    <property type="protein sequence ID" value="MDR7363948.1"/>
    <property type="molecule type" value="Genomic_DNA"/>
</dbReference>
<evidence type="ECO:0000313" key="2">
    <source>
        <dbReference type="EMBL" id="MDR7363948.1"/>
    </source>
</evidence>
<accession>A0ABU2BZX6</accession>
<proteinExistence type="predicted"/>
<dbReference type="NCBIfam" id="TIGR01891">
    <property type="entry name" value="amidohydrolases"/>
    <property type="match status" value="1"/>
</dbReference>
<dbReference type="Pfam" id="PF07687">
    <property type="entry name" value="M20_dimer"/>
    <property type="match status" value="1"/>
</dbReference>
<reference evidence="2 3" key="1">
    <citation type="submission" date="2023-07" db="EMBL/GenBank/DDBJ databases">
        <title>Sequencing the genomes of 1000 actinobacteria strains.</title>
        <authorList>
            <person name="Klenk H.-P."/>
        </authorList>
    </citation>
    <scope>NUCLEOTIDE SEQUENCE [LARGE SCALE GENOMIC DNA]</scope>
    <source>
        <strain evidence="2 3">DSM 19426</strain>
    </source>
</reference>
<evidence type="ECO:0000259" key="1">
    <source>
        <dbReference type="Pfam" id="PF07687"/>
    </source>
</evidence>
<name>A0ABU2BZX6_9ACTN</name>
<protein>
    <submittedName>
        <fullName evidence="2">Amidohydrolase</fullName>
        <ecNumber evidence="2">3.5.1.-</ecNumber>
    </submittedName>
</protein>
<dbReference type="InterPro" id="IPR011650">
    <property type="entry name" value="Peptidase_M20_dimer"/>
</dbReference>
<feature type="domain" description="Peptidase M20 dimerisation" evidence="1">
    <location>
        <begin position="196"/>
        <end position="288"/>
    </location>
</feature>
<dbReference type="SUPFAM" id="SSF53187">
    <property type="entry name" value="Zn-dependent exopeptidases"/>
    <property type="match status" value="1"/>
</dbReference>
<dbReference type="GO" id="GO:0016787">
    <property type="term" value="F:hydrolase activity"/>
    <property type="evidence" value="ECO:0007669"/>
    <property type="project" value="UniProtKB-KW"/>
</dbReference>
<gene>
    <name evidence="2" type="ORF">J2S63_003501</name>
</gene>
<dbReference type="PIRSF" id="PIRSF005962">
    <property type="entry name" value="Pept_M20D_amidohydro"/>
    <property type="match status" value="1"/>
</dbReference>
<dbReference type="SUPFAM" id="SSF55031">
    <property type="entry name" value="Bacterial exopeptidase dimerisation domain"/>
    <property type="match status" value="1"/>
</dbReference>
<dbReference type="PANTHER" id="PTHR11014:SF63">
    <property type="entry name" value="METALLOPEPTIDASE, PUTATIVE (AFU_ORTHOLOGUE AFUA_6G09600)-RELATED"/>
    <property type="match status" value="1"/>
</dbReference>
<dbReference type="Pfam" id="PF01546">
    <property type="entry name" value="Peptidase_M20"/>
    <property type="match status" value="1"/>
</dbReference>
<keyword evidence="3" id="KW-1185">Reference proteome</keyword>
<dbReference type="InterPro" id="IPR036264">
    <property type="entry name" value="Bact_exopeptidase_dim_dom"/>
</dbReference>
<dbReference type="InterPro" id="IPR017439">
    <property type="entry name" value="Amidohydrolase"/>
</dbReference>
<comment type="caution">
    <text evidence="2">The sequence shown here is derived from an EMBL/GenBank/DDBJ whole genome shotgun (WGS) entry which is preliminary data.</text>
</comment>
<dbReference type="Gene3D" id="3.30.70.360">
    <property type="match status" value="1"/>
</dbReference>
<evidence type="ECO:0000313" key="3">
    <source>
        <dbReference type="Proteomes" id="UP001183648"/>
    </source>
</evidence>
<organism evidence="2 3">
    <name type="scientific">Nocardioides marmoribigeumensis</name>
    <dbReference type="NCBI Taxonomy" id="433649"/>
    <lineage>
        <taxon>Bacteria</taxon>
        <taxon>Bacillati</taxon>
        <taxon>Actinomycetota</taxon>
        <taxon>Actinomycetes</taxon>
        <taxon>Propionibacteriales</taxon>
        <taxon>Nocardioidaceae</taxon>
        <taxon>Nocardioides</taxon>
    </lineage>
</organism>
<sequence>MPDMSITRTPADTALAAEVDRLEPDLRELRRDLHAHPELAWTESRTTELVAERLVAEGIKVQRLSRSGLIAELGSEGPVVALRADLDALPVDDTTPDPWASTVDGVAHACGHDVHTTALLGAGLALQQVLESHEVPGRVRLLFQPAEEVMPGGALEVIAAGGLAEVEHAFGLHCDPSLDVGQVGLRVGAITGAADSVRVRLTGRGGHTSRPHLTQDLTYALGTMITEIPAALSRRLDPRSGVSMVWGVVRAGAAQNVIPSYGEAAGTVRMLDPVAWAGAEELVTTLVHQVVAPFGVTAEVDYTRGVPPVVNQPRSTALLADAVELTLGEAGVVSTTQSLGGEDFGWYLEKVPGAMGRLGTRTPGGPTYDLHQGDLRIDERSTAVGAKVLGHAALTALEWTTKR</sequence>
<dbReference type="InterPro" id="IPR002933">
    <property type="entry name" value="Peptidase_M20"/>
</dbReference>
<dbReference type="Proteomes" id="UP001183648">
    <property type="component" value="Unassembled WGS sequence"/>
</dbReference>
<dbReference type="Gene3D" id="3.40.630.10">
    <property type="entry name" value="Zn peptidases"/>
    <property type="match status" value="1"/>
</dbReference>
<dbReference type="EC" id="3.5.1.-" evidence="2"/>
<keyword evidence="2" id="KW-0378">Hydrolase</keyword>